<dbReference type="Proteomes" id="UP000228755">
    <property type="component" value="Unassembled WGS sequence"/>
</dbReference>
<accession>A0A2M9HSZ2</accession>
<dbReference type="Gene3D" id="2.40.420.20">
    <property type="match status" value="1"/>
</dbReference>
<gene>
    <name evidence="3" type="ORF">CUU80_02010</name>
</gene>
<keyword evidence="1" id="KW-1133">Transmembrane helix</keyword>
<dbReference type="Gene3D" id="1.10.101.10">
    <property type="entry name" value="PGBD-like superfamily/PGBD"/>
    <property type="match status" value="1"/>
</dbReference>
<dbReference type="EMBL" id="PGLQ01000001">
    <property type="protein sequence ID" value="PJM79933.1"/>
    <property type="molecule type" value="Genomic_DNA"/>
</dbReference>
<dbReference type="AlphaFoldDB" id="A0A2M9HSZ2"/>
<evidence type="ECO:0000259" key="2">
    <source>
        <dbReference type="Pfam" id="PF01471"/>
    </source>
</evidence>
<feature type="transmembrane region" description="Helical" evidence="1">
    <location>
        <begin position="54"/>
        <end position="77"/>
    </location>
</feature>
<evidence type="ECO:0000313" key="4">
    <source>
        <dbReference type="Proteomes" id="UP000228755"/>
    </source>
</evidence>
<dbReference type="SUPFAM" id="SSF47090">
    <property type="entry name" value="PGBD-like"/>
    <property type="match status" value="1"/>
</dbReference>
<keyword evidence="1" id="KW-0472">Membrane</keyword>
<dbReference type="InterPro" id="IPR036365">
    <property type="entry name" value="PGBD-like_sf"/>
</dbReference>
<feature type="domain" description="Peptidoglycan binding-like" evidence="2">
    <location>
        <begin position="178"/>
        <end position="222"/>
    </location>
</feature>
<dbReference type="OrthoDB" id="3268648at2"/>
<proteinExistence type="predicted"/>
<organism evidence="3 4">
    <name type="scientific">Bifidobacterium scaligerum</name>
    <dbReference type="NCBI Taxonomy" id="2052656"/>
    <lineage>
        <taxon>Bacteria</taxon>
        <taxon>Bacillati</taxon>
        <taxon>Actinomycetota</taxon>
        <taxon>Actinomycetes</taxon>
        <taxon>Bifidobacteriales</taxon>
        <taxon>Bifidobacteriaceae</taxon>
        <taxon>Bifidobacterium</taxon>
    </lineage>
</organism>
<dbReference type="Pfam" id="PF01471">
    <property type="entry name" value="PG_binding_1"/>
    <property type="match status" value="1"/>
</dbReference>
<protein>
    <recommendedName>
        <fullName evidence="2">Peptidoglycan binding-like domain-containing protein</fullName>
    </recommendedName>
</protein>
<keyword evidence="1" id="KW-0812">Transmembrane</keyword>
<evidence type="ECO:0000313" key="3">
    <source>
        <dbReference type="EMBL" id="PJM79933.1"/>
    </source>
</evidence>
<keyword evidence="4" id="KW-1185">Reference proteome</keyword>
<name>A0A2M9HSZ2_9BIFI</name>
<reference evidence="3 4" key="1">
    <citation type="submission" date="2017-11" db="EMBL/GenBank/DDBJ databases">
        <title>Draft genome sequences of strains TRE 1, TRE D, TRE H and TRI 7, isolated from tamarins, belonging to four potential novel Bifidobacterium species.</title>
        <authorList>
            <person name="Mattarelli P."/>
            <person name="Modesto M."/>
            <person name="Bonetti A."/>
            <person name="Puglisi E."/>
            <person name="Morelli L."/>
        </authorList>
    </citation>
    <scope>NUCLEOTIDE SEQUENCE [LARGE SCALE GENOMIC DNA]</scope>
    <source>
        <strain evidence="4">TRED</strain>
    </source>
</reference>
<evidence type="ECO:0000256" key="1">
    <source>
        <dbReference type="SAM" id="Phobius"/>
    </source>
</evidence>
<comment type="caution">
    <text evidence="3">The sequence shown here is derived from an EMBL/GenBank/DDBJ whole genome shotgun (WGS) entry which is preliminary data.</text>
</comment>
<dbReference type="InterPro" id="IPR036366">
    <property type="entry name" value="PGBDSf"/>
</dbReference>
<sequence length="410" mass="43899">MRTSPTALMELRMISVTTTPKSWMRPWEWCPIEDRLELIMTRTEARRFSKRRRIITTVIVLIAVIGLAATCVITRPWTLVGHMTASGQSSTQQIDVTTLRAQPVTKGVLNAETRLGATLQYDDASDFAAATGIITQLPVAGKQINTGEQVYEMDGVPVPLFHGERPFWRTIEEGISDGPDVTQLEQNLKELGFYTGEVGPHANWLTREAIKQWQRSLGLTGDAVNGVFTPGSVALASSAPVRIKTVNAKLGDINVSPASYTGVTLHAQSTITATQAATFKAGDKAQVILPDNTTVDTELIAVDQGGQSTGKDGQVTSPSVRIDFPDQTQVAQFGPATIQVIVPNAAAANTETLIVPVTALIAGTGNSYAVEVIRGDEVKRISVEIGLVAGAQAQITKTNGLREGDKVVVS</sequence>
<dbReference type="InterPro" id="IPR002477">
    <property type="entry name" value="Peptidoglycan-bd-like"/>
</dbReference>